<dbReference type="GO" id="GO:0008270">
    <property type="term" value="F:zinc ion binding"/>
    <property type="evidence" value="ECO:0007669"/>
    <property type="project" value="UniProtKB-KW"/>
</dbReference>
<dbReference type="EMBL" id="JASXSV010000001">
    <property type="protein sequence ID" value="MDP0587771.1"/>
    <property type="molecule type" value="Genomic_DNA"/>
</dbReference>
<name>A0AA90NYU6_9GAMM</name>
<evidence type="ECO:0000313" key="10">
    <source>
        <dbReference type="Proteomes" id="UP001178148"/>
    </source>
</evidence>
<feature type="domain" description="C2H2-type" evidence="8">
    <location>
        <begin position="314"/>
        <end position="336"/>
    </location>
</feature>
<dbReference type="Pfam" id="PF00096">
    <property type="entry name" value="zf-C2H2"/>
    <property type="match status" value="2"/>
</dbReference>
<feature type="domain" description="C2H2-type" evidence="8">
    <location>
        <begin position="399"/>
        <end position="426"/>
    </location>
</feature>
<keyword evidence="4" id="KW-0862">Zinc</keyword>
<evidence type="ECO:0000256" key="5">
    <source>
        <dbReference type="ARBA" id="ARBA00023015"/>
    </source>
</evidence>
<sequence length="489" mass="56914">MLLKTSLFHKICSYSKEIIIFIKFSFFSLCFLISFCIKAGQEQQIGNDFFFEGMDPFAEPGRWVFKKIDQELIPANIGNSEVLLIIEEDFLINNEPDSELGLDLTLGLDINPEQNIYKERDSYMILSAIQMLAKKEVKKKFIDFDDSYVFTIQDLYLLNKIEEHSFPLLEVEAHDIYVDGAFEKNILKYNAVVLFTFDVSNEAICKVRYNHQENNQNKKKLYLNTSDDTSDYIFSAINHINANLTKEKSDSEETTKLYTSTEYTHSHVKDVSENTRSAVSIRPNRKTYECKVCGKVGLYNIWIHMFSHTKKSYFNCLKCNKSFSCKYDLRIHFQSHITVGYVVCVKCNKRFNYKKPLDKHGKKYADDNDIYSCRTCDSTFNSRHFLRKHKLIHGTRNTYICKGCSEILMDYSTLQVNKMVHAKKKPYSCNMCNKTFTLDHNAKRHMRTHTKKDYIACSACDKKFTAKSSLKTHMRTIHKAATDSCIPDS</sequence>
<dbReference type="GO" id="GO:0001227">
    <property type="term" value="F:DNA-binding transcription repressor activity, RNA polymerase II-specific"/>
    <property type="evidence" value="ECO:0007669"/>
    <property type="project" value="TreeGrafter"/>
</dbReference>
<dbReference type="InterPro" id="IPR013087">
    <property type="entry name" value="Znf_C2H2_type"/>
</dbReference>
<protein>
    <submittedName>
        <fullName evidence="9">C2H2-type zinc finger protein</fullName>
    </submittedName>
</protein>
<keyword evidence="1" id="KW-0479">Metal-binding</keyword>
<evidence type="ECO:0000256" key="6">
    <source>
        <dbReference type="ARBA" id="ARBA00023163"/>
    </source>
</evidence>
<accession>A0AA90NYU6</accession>
<dbReference type="FunFam" id="3.30.160.60:FF:000110">
    <property type="entry name" value="Zinc finger protein-like"/>
    <property type="match status" value="1"/>
</dbReference>
<evidence type="ECO:0000256" key="4">
    <source>
        <dbReference type="ARBA" id="ARBA00022833"/>
    </source>
</evidence>
<dbReference type="Proteomes" id="UP001178148">
    <property type="component" value="Unassembled WGS sequence"/>
</dbReference>
<dbReference type="PROSITE" id="PS50157">
    <property type="entry name" value="ZINC_FINGER_C2H2_2"/>
    <property type="match status" value="5"/>
</dbReference>
<comment type="caution">
    <text evidence="9">The sequence shown here is derived from an EMBL/GenBank/DDBJ whole genome shotgun (WGS) entry which is preliminary data.</text>
</comment>
<feature type="domain" description="C2H2-type" evidence="8">
    <location>
        <begin position="427"/>
        <end position="454"/>
    </location>
</feature>
<dbReference type="Gene3D" id="3.30.160.60">
    <property type="entry name" value="Classic Zinc Finger"/>
    <property type="match status" value="4"/>
</dbReference>
<reference evidence="9 10" key="1">
    <citation type="journal article" date="2023" name="bioRxiv">
        <title>An intranuclear bacterial parasite of deep-sea mussels expresses apoptosis inhibitors acquired from its host.</title>
        <authorList>
            <person name="Gonzalez Porras M.A."/>
            <person name="Assie A."/>
            <person name="Tietjen M."/>
            <person name="Violette M."/>
            <person name="Kleiner M."/>
            <person name="Gruber-Vodicka H."/>
            <person name="Dubilier N."/>
            <person name="Leisch N."/>
        </authorList>
    </citation>
    <scope>NUCLEOTIDE SEQUENCE [LARGE SCALE GENOMIC DNA]</scope>
    <source>
        <strain evidence="9">IAP13</strain>
    </source>
</reference>
<gene>
    <name evidence="9" type="ORF">QS748_00580</name>
</gene>
<evidence type="ECO:0000259" key="8">
    <source>
        <dbReference type="PROSITE" id="PS50157"/>
    </source>
</evidence>
<dbReference type="SMART" id="SM00355">
    <property type="entry name" value="ZnF_C2H2"/>
    <property type="match status" value="5"/>
</dbReference>
<dbReference type="FunFam" id="3.30.160.60:FF:000446">
    <property type="entry name" value="Zinc finger protein"/>
    <property type="match status" value="1"/>
</dbReference>
<dbReference type="PROSITE" id="PS00028">
    <property type="entry name" value="ZINC_FINGER_C2H2_1"/>
    <property type="match status" value="4"/>
</dbReference>
<dbReference type="GO" id="GO:0000978">
    <property type="term" value="F:RNA polymerase II cis-regulatory region sequence-specific DNA binding"/>
    <property type="evidence" value="ECO:0007669"/>
    <property type="project" value="TreeGrafter"/>
</dbReference>
<feature type="domain" description="C2H2-type" evidence="8">
    <location>
        <begin position="455"/>
        <end position="483"/>
    </location>
</feature>
<evidence type="ECO:0000256" key="1">
    <source>
        <dbReference type="ARBA" id="ARBA00022723"/>
    </source>
</evidence>
<feature type="domain" description="C2H2-type" evidence="8">
    <location>
        <begin position="371"/>
        <end position="398"/>
    </location>
</feature>
<evidence type="ECO:0000256" key="3">
    <source>
        <dbReference type="ARBA" id="ARBA00022771"/>
    </source>
</evidence>
<organism evidence="9 10">
    <name type="scientific">Candidatus Endonucleibacter bathymodioli</name>
    <dbReference type="NCBI Taxonomy" id="539814"/>
    <lineage>
        <taxon>Bacteria</taxon>
        <taxon>Pseudomonadati</taxon>
        <taxon>Pseudomonadota</taxon>
        <taxon>Gammaproteobacteria</taxon>
        <taxon>Oceanospirillales</taxon>
        <taxon>Endozoicomonadaceae</taxon>
        <taxon>Candidatus Endonucleibacter</taxon>
    </lineage>
</organism>
<keyword evidence="5" id="KW-0805">Transcription regulation</keyword>
<evidence type="ECO:0000256" key="7">
    <source>
        <dbReference type="PROSITE-ProRule" id="PRU00042"/>
    </source>
</evidence>
<keyword evidence="10" id="KW-1185">Reference proteome</keyword>
<evidence type="ECO:0000313" key="9">
    <source>
        <dbReference type="EMBL" id="MDP0587771.1"/>
    </source>
</evidence>
<dbReference type="InterPro" id="IPR036236">
    <property type="entry name" value="Znf_C2H2_sf"/>
</dbReference>
<keyword evidence="2" id="KW-0677">Repeat</keyword>
<dbReference type="SUPFAM" id="SSF57667">
    <property type="entry name" value="beta-beta-alpha zinc fingers"/>
    <property type="match status" value="3"/>
</dbReference>
<proteinExistence type="predicted"/>
<keyword evidence="3 7" id="KW-0863">Zinc-finger</keyword>
<evidence type="ECO:0000256" key="2">
    <source>
        <dbReference type="ARBA" id="ARBA00022737"/>
    </source>
</evidence>
<dbReference type="PANTHER" id="PTHR24399:SF23">
    <property type="entry name" value="C2H2-TYPE DOMAIN-CONTAINING PROTEIN"/>
    <property type="match status" value="1"/>
</dbReference>
<dbReference type="PANTHER" id="PTHR24399">
    <property type="entry name" value="ZINC FINGER AND BTB DOMAIN-CONTAINING"/>
    <property type="match status" value="1"/>
</dbReference>
<keyword evidence="6" id="KW-0804">Transcription</keyword>
<dbReference type="AlphaFoldDB" id="A0AA90NYU6"/>